<gene>
    <name evidence="4" type="ORF">ABXR19_11255</name>
</gene>
<dbReference type="InterPro" id="IPR026881">
    <property type="entry name" value="WYL_dom"/>
</dbReference>
<reference evidence="4 5" key="1">
    <citation type="submission" date="2024-07" db="EMBL/GenBank/DDBJ databases">
        <title>Uliginosibacterium flavum JJ3220;KACC:17644.</title>
        <authorList>
            <person name="Kim M.K."/>
        </authorList>
    </citation>
    <scope>NUCLEOTIDE SEQUENCE [LARGE SCALE GENOMIC DNA]</scope>
    <source>
        <strain evidence="4 5">KACC:17644</strain>
    </source>
</reference>
<dbReference type="Pfam" id="PF13280">
    <property type="entry name" value="WYL"/>
    <property type="match status" value="1"/>
</dbReference>
<feature type="domain" description="WYL" evidence="1">
    <location>
        <begin position="117"/>
        <end position="183"/>
    </location>
</feature>
<comment type="caution">
    <text evidence="4">The sequence shown here is derived from an EMBL/GenBank/DDBJ whole genome shotgun (WGS) entry which is preliminary data.</text>
</comment>
<dbReference type="RefSeq" id="WP_354601230.1">
    <property type="nucleotide sequence ID" value="NZ_JBEWZI010000011.1"/>
</dbReference>
<keyword evidence="5" id="KW-1185">Reference proteome</keyword>
<proteinExistence type="predicted"/>
<evidence type="ECO:0000259" key="1">
    <source>
        <dbReference type="Pfam" id="PF13280"/>
    </source>
</evidence>
<accession>A0ABV2TLH3</accession>
<dbReference type="InterPro" id="IPR059020">
    <property type="entry name" value="CapW_CTD"/>
</dbReference>
<dbReference type="EMBL" id="JBEWZI010000011">
    <property type="protein sequence ID" value="MET7014767.1"/>
    <property type="molecule type" value="Genomic_DNA"/>
</dbReference>
<dbReference type="Pfam" id="PF26107">
    <property type="entry name" value="BrxR_CTD"/>
    <property type="match status" value="1"/>
</dbReference>
<protein>
    <submittedName>
        <fullName evidence="4">WYL domain-containing protein</fullName>
    </submittedName>
</protein>
<dbReference type="InterPro" id="IPR059019">
    <property type="entry name" value="WHD_CapW"/>
</dbReference>
<evidence type="ECO:0000259" key="3">
    <source>
        <dbReference type="Pfam" id="PF26109"/>
    </source>
</evidence>
<evidence type="ECO:0000259" key="2">
    <source>
        <dbReference type="Pfam" id="PF26107"/>
    </source>
</evidence>
<dbReference type="Proteomes" id="UP001549691">
    <property type="component" value="Unassembled WGS sequence"/>
</dbReference>
<dbReference type="PROSITE" id="PS52050">
    <property type="entry name" value="WYL"/>
    <property type="match status" value="1"/>
</dbReference>
<sequence length="289" mass="32439">MDNLNQAQRERLAYIEFRLYFLGDVRRADLMTRFGIAAAAATRDFALYKSLFPANIEFDNVSKTYVIGSGFEPAFEHVQERVLMALSQGFGDGVNPVAGPMISCEVPMALNRPLIHVLAPVTRAIYSGKAVRMQYASHTSGASKREVVPFAIATDGLRWHIRAFDRKNQDFRDFVFSRMSKTEVMSDGPIARHETAASDIQWNRIVELTLVPHPDRKSSITEMDYGMQDSVLRLNLRAAMAGYVLRQWHVDCSPDHSLSDEAFRLWLSDPLALYGVGSAAFAPGYRKPS</sequence>
<evidence type="ECO:0000313" key="4">
    <source>
        <dbReference type="EMBL" id="MET7014767.1"/>
    </source>
</evidence>
<feature type="domain" description="DNA-binding transcriptional repressor CapW C-terminal dimerisation" evidence="2">
    <location>
        <begin position="205"/>
        <end position="269"/>
    </location>
</feature>
<dbReference type="PANTHER" id="PTHR34580:SF1">
    <property type="entry name" value="PROTEIN PAFC"/>
    <property type="match status" value="1"/>
</dbReference>
<dbReference type="Pfam" id="PF26109">
    <property type="entry name" value="WHD_BrxR"/>
    <property type="match status" value="1"/>
</dbReference>
<dbReference type="PANTHER" id="PTHR34580">
    <property type="match status" value="1"/>
</dbReference>
<dbReference type="InterPro" id="IPR051534">
    <property type="entry name" value="CBASS_pafABC_assoc_protein"/>
</dbReference>
<feature type="domain" description="DNA-binding transcriptional repressor CapW winged helix-turn-helix" evidence="3">
    <location>
        <begin position="8"/>
        <end position="77"/>
    </location>
</feature>
<dbReference type="PIRSF" id="PIRSF015558">
    <property type="entry name" value="Txn_reg_DeoR_prd"/>
    <property type="match status" value="1"/>
</dbReference>
<evidence type="ECO:0000313" key="5">
    <source>
        <dbReference type="Proteomes" id="UP001549691"/>
    </source>
</evidence>
<dbReference type="InterPro" id="IPR016634">
    <property type="entry name" value="CapW-like"/>
</dbReference>
<name>A0ABV2TLH3_9RHOO</name>
<organism evidence="4 5">
    <name type="scientific">Uliginosibacterium flavum</name>
    <dbReference type="NCBI Taxonomy" id="1396831"/>
    <lineage>
        <taxon>Bacteria</taxon>
        <taxon>Pseudomonadati</taxon>
        <taxon>Pseudomonadota</taxon>
        <taxon>Betaproteobacteria</taxon>
        <taxon>Rhodocyclales</taxon>
        <taxon>Zoogloeaceae</taxon>
        <taxon>Uliginosibacterium</taxon>
    </lineage>
</organism>